<dbReference type="SUPFAM" id="SSF49299">
    <property type="entry name" value="PKD domain"/>
    <property type="match status" value="1"/>
</dbReference>
<comment type="similarity">
    <text evidence="1">Belongs to the cutinase family.</text>
</comment>
<evidence type="ECO:0000313" key="9">
    <source>
        <dbReference type="EMBL" id="GAA3385447.1"/>
    </source>
</evidence>
<organism evidence="9 10">
    <name type="scientific">Cryptosporangium minutisporangium</name>
    <dbReference type="NCBI Taxonomy" id="113569"/>
    <lineage>
        <taxon>Bacteria</taxon>
        <taxon>Bacillati</taxon>
        <taxon>Actinomycetota</taxon>
        <taxon>Actinomycetes</taxon>
        <taxon>Cryptosporangiales</taxon>
        <taxon>Cryptosporangiaceae</taxon>
        <taxon>Cryptosporangium</taxon>
    </lineage>
</organism>
<dbReference type="EMBL" id="BAAAYN010000011">
    <property type="protein sequence ID" value="GAA3385447.1"/>
    <property type="molecule type" value="Genomic_DNA"/>
</dbReference>
<dbReference type="Pfam" id="PF18911">
    <property type="entry name" value="PKD_4"/>
    <property type="match status" value="1"/>
</dbReference>
<evidence type="ECO:0000313" key="10">
    <source>
        <dbReference type="Proteomes" id="UP001501676"/>
    </source>
</evidence>
<reference evidence="10" key="1">
    <citation type="journal article" date="2019" name="Int. J. Syst. Evol. Microbiol.">
        <title>The Global Catalogue of Microorganisms (GCM) 10K type strain sequencing project: providing services to taxonomists for standard genome sequencing and annotation.</title>
        <authorList>
            <consortium name="The Broad Institute Genomics Platform"/>
            <consortium name="The Broad Institute Genome Sequencing Center for Infectious Disease"/>
            <person name="Wu L."/>
            <person name="Ma J."/>
        </authorList>
    </citation>
    <scope>NUCLEOTIDE SEQUENCE [LARGE SCALE GENOMIC DNA]</scope>
    <source>
        <strain evidence="10">JCM 9458</strain>
    </source>
</reference>
<keyword evidence="2" id="KW-0719">Serine esterase</keyword>
<keyword evidence="6" id="KW-0472">Membrane</keyword>
<dbReference type="Gene3D" id="2.60.40.10">
    <property type="entry name" value="Immunoglobulins"/>
    <property type="match status" value="1"/>
</dbReference>
<dbReference type="InterPro" id="IPR013783">
    <property type="entry name" value="Ig-like_fold"/>
</dbReference>
<dbReference type="PROSITE" id="PS50093">
    <property type="entry name" value="PKD"/>
    <property type="match status" value="1"/>
</dbReference>
<evidence type="ECO:0000256" key="2">
    <source>
        <dbReference type="ARBA" id="ARBA00022487"/>
    </source>
</evidence>
<name>A0ABP6SUS4_9ACTN</name>
<evidence type="ECO:0000256" key="6">
    <source>
        <dbReference type="SAM" id="Phobius"/>
    </source>
</evidence>
<keyword evidence="3" id="KW-0378">Hydrolase</keyword>
<feature type="chain" id="PRO_5046774202" description="PKD domain-containing protein" evidence="7">
    <location>
        <begin position="32"/>
        <end position="568"/>
    </location>
</feature>
<keyword evidence="10" id="KW-1185">Reference proteome</keyword>
<proteinExistence type="inferred from homology"/>
<sequence length="568" mass="59647">MTPSRTPRLPGWLLALVLLLPAVVGSAPASAEDGRCGDVTVVFARGSGQRLAQRESAVFFAGLSVRLGPAVRATAYELGAATYGGARYPAVGVGVDSSDAFENLLDAGAYWTGNAGGGYRASVASGATELRTYLEQRLRDCPEERVVLGGYSQGAQVVGDALPALPRRLRDRIVFVALFGDPKLSLPEGRGVFPVACRGRSLSPWRRGNASCYTDNGVLDARSPYVPLELARRVGSWCDRDDPICTSNLGDFARSTHGTYAKPGRAVDQAVREAAAAVRDALGERGEGIDVTVGTGAPASVAAVPWPAVALVVDEYWTRPGEPVTFDASASALPPSAVAAYRWDFDGDGTTDRTTSGPSVDHVYPATFEGRARLRVGAADGAELMTSVAVHVDRSGLTRRLPAGPTAVTVRAAYGADGAVVRWRVPRGTAADGAVDAWRIHDADGRLLAHVPASARQAELATLPDRSTALLVEAVNEYGTSASELAAPRGTGSSRFAAVVPARNVTGPRKGNPKRPAEQVRASAAGAEEHLTTAPLVIAVALLLATTGAHWIWLFRALPTARGRHRRR</sequence>
<keyword evidence="6" id="KW-0812">Transmembrane</keyword>
<feature type="transmembrane region" description="Helical" evidence="6">
    <location>
        <begin position="536"/>
        <end position="558"/>
    </location>
</feature>
<feature type="domain" description="PKD" evidence="8">
    <location>
        <begin position="307"/>
        <end position="397"/>
    </location>
</feature>
<dbReference type="SMART" id="SM00089">
    <property type="entry name" value="PKD"/>
    <property type="match status" value="1"/>
</dbReference>
<dbReference type="PANTHER" id="PTHR33630">
    <property type="entry name" value="CUTINASE RV1984C-RELATED-RELATED"/>
    <property type="match status" value="1"/>
</dbReference>
<dbReference type="Pfam" id="PF01083">
    <property type="entry name" value="Cutinase"/>
    <property type="match status" value="1"/>
</dbReference>
<evidence type="ECO:0000256" key="1">
    <source>
        <dbReference type="ARBA" id="ARBA00007534"/>
    </source>
</evidence>
<dbReference type="InterPro" id="IPR035986">
    <property type="entry name" value="PKD_dom_sf"/>
</dbReference>
<dbReference type="SMART" id="SM01110">
    <property type="entry name" value="Cutinase"/>
    <property type="match status" value="1"/>
</dbReference>
<dbReference type="InterPro" id="IPR000675">
    <property type="entry name" value="Cutinase/axe"/>
</dbReference>
<protein>
    <recommendedName>
        <fullName evidence="8">PKD domain-containing protein</fullName>
    </recommendedName>
</protein>
<dbReference type="RefSeq" id="WP_345727629.1">
    <property type="nucleotide sequence ID" value="NZ_BAAAYN010000011.1"/>
</dbReference>
<dbReference type="InterPro" id="IPR029058">
    <property type="entry name" value="AB_hydrolase_fold"/>
</dbReference>
<evidence type="ECO:0000256" key="5">
    <source>
        <dbReference type="SAM" id="MobiDB-lite"/>
    </source>
</evidence>
<dbReference type="CDD" id="cd00146">
    <property type="entry name" value="PKD"/>
    <property type="match status" value="1"/>
</dbReference>
<feature type="region of interest" description="Disordered" evidence="5">
    <location>
        <begin position="504"/>
        <end position="524"/>
    </location>
</feature>
<accession>A0ABP6SUS4</accession>
<dbReference type="Proteomes" id="UP001501676">
    <property type="component" value="Unassembled WGS sequence"/>
</dbReference>
<feature type="signal peptide" evidence="7">
    <location>
        <begin position="1"/>
        <end position="31"/>
    </location>
</feature>
<keyword evidence="6" id="KW-1133">Transmembrane helix</keyword>
<evidence type="ECO:0000256" key="4">
    <source>
        <dbReference type="ARBA" id="ARBA00023157"/>
    </source>
</evidence>
<comment type="caution">
    <text evidence="9">The sequence shown here is derived from an EMBL/GenBank/DDBJ whole genome shotgun (WGS) entry which is preliminary data.</text>
</comment>
<evidence type="ECO:0000259" key="8">
    <source>
        <dbReference type="PROSITE" id="PS50093"/>
    </source>
</evidence>
<keyword evidence="4" id="KW-1015">Disulfide bond</keyword>
<evidence type="ECO:0000256" key="3">
    <source>
        <dbReference type="ARBA" id="ARBA00022801"/>
    </source>
</evidence>
<dbReference type="Gene3D" id="3.40.50.1820">
    <property type="entry name" value="alpha/beta hydrolase"/>
    <property type="match status" value="1"/>
</dbReference>
<keyword evidence="7" id="KW-0732">Signal</keyword>
<dbReference type="InterPro" id="IPR022409">
    <property type="entry name" value="PKD/Chitinase_dom"/>
</dbReference>
<evidence type="ECO:0000256" key="7">
    <source>
        <dbReference type="SAM" id="SignalP"/>
    </source>
</evidence>
<dbReference type="InterPro" id="IPR000601">
    <property type="entry name" value="PKD_dom"/>
</dbReference>
<dbReference type="PANTHER" id="PTHR33630:SF9">
    <property type="entry name" value="CUTINASE 4"/>
    <property type="match status" value="1"/>
</dbReference>
<dbReference type="SUPFAM" id="SSF53474">
    <property type="entry name" value="alpha/beta-Hydrolases"/>
    <property type="match status" value="1"/>
</dbReference>
<gene>
    <name evidence="9" type="ORF">GCM10020369_19020</name>
</gene>